<dbReference type="Gene3D" id="3.40.710.10">
    <property type="entry name" value="DD-peptidase/beta-lactamase superfamily"/>
    <property type="match status" value="1"/>
</dbReference>
<proteinExistence type="predicted"/>
<accession>A0AAV3XG63</accession>
<sequence length="567" mass="62293">MASSEKHLTRRQRQRQHKQQPVLGRQEVARTSTDGLGSSLPRKAGWRRLRLTQSQWQRFQGQSRLNWLRRLFGKSVSLSLPEKKPSVRSRRADRPAVKLSPPEKPPSQSPSGSKVEQISAARRRRQSAVKPSREVDTPPQKPSPGDTSPRRRPQSQIRSSGANKSPNQPPERSTTSKPTAVRPLGKPKRGEGSPLIYGTRLLILGIGLGVVVGTLLSIGNPTSHTRPSASPTNQSSQIKKAVASESLPDAPWPSELQISSQQSEEIAPLKAEITAALEQYPQLTPGVFILDPDTDAYFDLNGTSAIPSASTIKIPILVAFFQDVDAGKIRLDELLTMKPQFIATGSGNMQHKFPGSRYTAWETATKMITISDNTATNMLIERLGGGEALNQRFLSWGLTATAIRNQLPDVEGTNTTSAKDLATLIAFVNQGDLLSKQSRDRLLSILRRTERNHLLPRGLGPGATIAHKTGYIGVMLADAGLIELPNRKRYIAAVMVKRPRNDPRAEKLIRQISRIAYQHFSRKPTASPPTVSQPTASVDNSIISPIEQLANSPSAVARRQLQLRRDD</sequence>
<feature type="compositionally biased region" description="Basic residues" evidence="1">
    <location>
        <begin position="8"/>
        <end position="18"/>
    </location>
</feature>
<feature type="transmembrane region" description="Helical" evidence="2">
    <location>
        <begin position="195"/>
        <end position="218"/>
    </location>
</feature>
<dbReference type="GO" id="GO:0046677">
    <property type="term" value="P:response to antibiotic"/>
    <property type="evidence" value="ECO:0007669"/>
    <property type="project" value="InterPro"/>
</dbReference>
<dbReference type="SUPFAM" id="SSF56601">
    <property type="entry name" value="beta-lactamase/transpeptidase-like"/>
    <property type="match status" value="1"/>
</dbReference>
<feature type="domain" description="Beta-lactamase class A catalytic" evidence="3">
    <location>
        <begin position="286"/>
        <end position="496"/>
    </location>
</feature>
<evidence type="ECO:0000259" key="3">
    <source>
        <dbReference type="Pfam" id="PF13354"/>
    </source>
</evidence>
<dbReference type="InterPro" id="IPR000871">
    <property type="entry name" value="Beta-lactam_class-A"/>
</dbReference>
<dbReference type="PANTHER" id="PTHR35333">
    <property type="entry name" value="BETA-LACTAMASE"/>
    <property type="match status" value="1"/>
</dbReference>
<reference evidence="4" key="1">
    <citation type="submission" date="2019-10" db="EMBL/GenBank/DDBJ databases">
        <title>Draft genome sequece of Microseira wollei NIES-4236.</title>
        <authorList>
            <person name="Yamaguchi H."/>
            <person name="Suzuki S."/>
            <person name="Kawachi M."/>
        </authorList>
    </citation>
    <scope>NUCLEOTIDE SEQUENCE</scope>
    <source>
        <strain evidence="4">NIES-4236</strain>
    </source>
</reference>
<dbReference type="PANTHER" id="PTHR35333:SF4">
    <property type="entry name" value="SLR0121 PROTEIN"/>
    <property type="match status" value="1"/>
</dbReference>
<name>A0AAV3XG63_9CYAN</name>
<dbReference type="InterPro" id="IPR012338">
    <property type="entry name" value="Beta-lactam/transpept-like"/>
</dbReference>
<dbReference type="AlphaFoldDB" id="A0AAV3XG63"/>
<dbReference type="EMBL" id="BLAY01000120">
    <property type="protein sequence ID" value="GET41389.1"/>
    <property type="molecule type" value="Genomic_DNA"/>
</dbReference>
<dbReference type="InterPro" id="IPR045155">
    <property type="entry name" value="Beta-lactam_cat"/>
</dbReference>
<keyword evidence="2" id="KW-1133">Transmembrane helix</keyword>
<evidence type="ECO:0000256" key="2">
    <source>
        <dbReference type="SAM" id="Phobius"/>
    </source>
</evidence>
<feature type="region of interest" description="Disordered" evidence="1">
    <location>
        <begin position="81"/>
        <end position="194"/>
    </location>
</feature>
<dbReference type="GO" id="GO:0008800">
    <property type="term" value="F:beta-lactamase activity"/>
    <property type="evidence" value="ECO:0007669"/>
    <property type="project" value="InterPro"/>
</dbReference>
<feature type="region of interest" description="Disordered" evidence="1">
    <location>
        <begin position="221"/>
        <end position="263"/>
    </location>
</feature>
<feature type="compositionally biased region" description="Low complexity" evidence="1">
    <location>
        <begin position="254"/>
        <end position="263"/>
    </location>
</feature>
<feature type="compositionally biased region" description="Polar residues" evidence="1">
    <location>
        <begin position="221"/>
        <end position="238"/>
    </location>
</feature>
<dbReference type="Proteomes" id="UP001050975">
    <property type="component" value="Unassembled WGS sequence"/>
</dbReference>
<dbReference type="RefSeq" id="WP_226587638.1">
    <property type="nucleotide sequence ID" value="NZ_BLAY01000120.1"/>
</dbReference>
<keyword evidence="5" id="KW-1185">Reference proteome</keyword>
<gene>
    <name evidence="4" type="ORF">MiSe_62010</name>
</gene>
<protein>
    <recommendedName>
        <fullName evidence="3">Beta-lactamase class A catalytic domain-containing protein</fullName>
    </recommendedName>
</protein>
<evidence type="ECO:0000256" key="1">
    <source>
        <dbReference type="SAM" id="MobiDB-lite"/>
    </source>
</evidence>
<feature type="compositionally biased region" description="Polar residues" evidence="1">
    <location>
        <begin position="161"/>
        <end position="178"/>
    </location>
</feature>
<evidence type="ECO:0000313" key="5">
    <source>
        <dbReference type="Proteomes" id="UP001050975"/>
    </source>
</evidence>
<dbReference type="Pfam" id="PF13354">
    <property type="entry name" value="Beta-lactamase2"/>
    <property type="match status" value="1"/>
</dbReference>
<keyword evidence="2" id="KW-0472">Membrane</keyword>
<dbReference type="GO" id="GO:0030655">
    <property type="term" value="P:beta-lactam antibiotic catabolic process"/>
    <property type="evidence" value="ECO:0007669"/>
    <property type="project" value="InterPro"/>
</dbReference>
<feature type="compositionally biased region" description="Basic and acidic residues" evidence="1">
    <location>
        <begin position="81"/>
        <end position="96"/>
    </location>
</feature>
<comment type="caution">
    <text evidence="4">The sequence shown here is derived from an EMBL/GenBank/DDBJ whole genome shotgun (WGS) entry which is preliminary data.</text>
</comment>
<evidence type="ECO:0000313" key="4">
    <source>
        <dbReference type="EMBL" id="GET41389.1"/>
    </source>
</evidence>
<keyword evidence="2" id="KW-0812">Transmembrane</keyword>
<feature type="region of interest" description="Disordered" evidence="1">
    <location>
        <begin position="1"/>
        <end position="45"/>
    </location>
</feature>
<organism evidence="4 5">
    <name type="scientific">Microseira wollei NIES-4236</name>
    <dbReference type="NCBI Taxonomy" id="2530354"/>
    <lineage>
        <taxon>Bacteria</taxon>
        <taxon>Bacillati</taxon>
        <taxon>Cyanobacteriota</taxon>
        <taxon>Cyanophyceae</taxon>
        <taxon>Oscillatoriophycideae</taxon>
        <taxon>Aerosakkonematales</taxon>
        <taxon>Aerosakkonemataceae</taxon>
        <taxon>Microseira</taxon>
    </lineage>
</organism>